<feature type="compositionally biased region" description="Basic residues" evidence="1">
    <location>
        <begin position="58"/>
        <end position="70"/>
    </location>
</feature>
<keyword evidence="3" id="KW-1185">Reference proteome</keyword>
<dbReference type="OrthoDB" id="685075at2759"/>
<dbReference type="PANTHER" id="PTHR37260">
    <property type="entry name" value="PHOSPHORELAY PROTEIN"/>
    <property type="match status" value="1"/>
</dbReference>
<protein>
    <submittedName>
        <fullName evidence="2">Uncharacterized protein</fullName>
    </submittedName>
</protein>
<proteinExistence type="predicted"/>
<name>A0A8J5M412_ZINOF</name>
<feature type="region of interest" description="Disordered" evidence="1">
    <location>
        <begin position="454"/>
        <end position="481"/>
    </location>
</feature>
<gene>
    <name evidence="2" type="ORF">ZIOFF_004922</name>
</gene>
<dbReference type="EMBL" id="JACMSC010000002">
    <property type="protein sequence ID" value="KAG6531148.1"/>
    <property type="molecule type" value="Genomic_DNA"/>
</dbReference>
<organism evidence="2 3">
    <name type="scientific">Zingiber officinale</name>
    <name type="common">Ginger</name>
    <name type="synonym">Amomum zingiber</name>
    <dbReference type="NCBI Taxonomy" id="94328"/>
    <lineage>
        <taxon>Eukaryota</taxon>
        <taxon>Viridiplantae</taxon>
        <taxon>Streptophyta</taxon>
        <taxon>Embryophyta</taxon>
        <taxon>Tracheophyta</taxon>
        <taxon>Spermatophyta</taxon>
        <taxon>Magnoliopsida</taxon>
        <taxon>Liliopsida</taxon>
        <taxon>Zingiberales</taxon>
        <taxon>Zingiberaceae</taxon>
        <taxon>Zingiber</taxon>
    </lineage>
</organism>
<feature type="compositionally biased region" description="Basic and acidic residues" evidence="1">
    <location>
        <begin position="37"/>
        <end position="56"/>
    </location>
</feature>
<sequence>MDLFFRTKPVLWYSISEKKPLSVQAKGKPRSAVARGGSEKGTARGKSEEGEMDPKASAKSKRSHTQHGRASHPSPSAIAQRKKQSKEKKLEQSAGGGDGELKRTRRPSLPSNWDRYDDEDEVVESVGNPSATEVAPKSKGADFGYLLEQARSQQQERDKLAGLGLPLPSSSEEFPLGLWQGLSSILSVRGEGRLSLYNDDNFIIDDSEDSSISSEVPFLSIDLHAIDAQLSKLKLSDRLFLEADLFPEEQCVGELIEKKMSEQLENLVAREFKKDFAQSASADVDKTALFDNYQPQISAGNATELHSSKGWTSKETQTHNSDSSMFAASNPAEITTSKFEVAAAEADLDMLLDSLSKTKLSNASVDEPGSSRNATTSPIDDTMDSLLATTSSFVQEQKTQASTTKQGSVLISNRPSHVLGATLDGGANSLRTGAKLTLDDNIDDLLGETSIFVKNQKPRLPHGPSSGSKPLDDFDSWIDTL</sequence>
<feature type="region of interest" description="Disordered" evidence="1">
    <location>
        <begin position="361"/>
        <end position="382"/>
    </location>
</feature>
<dbReference type="AlphaFoldDB" id="A0A8J5M412"/>
<dbReference type="Proteomes" id="UP000734854">
    <property type="component" value="Unassembled WGS sequence"/>
</dbReference>
<evidence type="ECO:0000313" key="3">
    <source>
        <dbReference type="Proteomes" id="UP000734854"/>
    </source>
</evidence>
<reference evidence="2 3" key="1">
    <citation type="submission" date="2020-08" db="EMBL/GenBank/DDBJ databases">
        <title>Plant Genome Project.</title>
        <authorList>
            <person name="Zhang R.-G."/>
        </authorList>
    </citation>
    <scope>NUCLEOTIDE SEQUENCE [LARGE SCALE GENOMIC DNA]</scope>
    <source>
        <tissue evidence="2">Rhizome</tissue>
    </source>
</reference>
<comment type="caution">
    <text evidence="2">The sequence shown here is derived from an EMBL/GenBank/DDBJ whole genome shotgun (WGS) entry which is preliminary data.</text>
</comment>
<feature type="compositionally biased region" description="Polar residues" evidence="1">
    <location>
        <begin position="370"/>
        <end position="379"/>
    </location>
</feature>
<evidence type="ECO:0000256" key="1">
    <source>
        <dbReference type="SAM" id="MobiDB-lite"/>
    </source>
</evidence>
<feature type="region of interest" description="Disordered" evidence="1">
    <location>
        <begin position="16"/>
        <end position="137"/>
    </location>
</feature>
<evidence type="ECO:0000313" key="2">
    <source>
        <dbReference type="EMBL" id="KAG6531148.1"/>
    </source>
</evidence>
<feature type="region of interest" description="Disordered" evidence="1">
    <location>
        <begin position="304"/>
        <end position="326"/>
    </location>
</feature>
<accession>A0A8J5M412</accession>
<dbReference type="PANTHER" id="PTHR37260:SF2">
    <property type="entry name" value="PROTEIN ECERIFERUM 16"/>
    <property type="match status" value="1"/>
</dbReference>
<dbReference type="InterPro" id="IPR053342">
    <property type="entry name" value="Exosome_cofactor/PTGS_suppr"/>
</dbReference>